<feature type="compositionally biased region" description="Basic and acidic residues" evidence="1">
    <location>
        <begin position="40"/>
        <end position="55"/>
    </location>
</feature>
<proteinExistence type="predicted"/>
<name>A0A2P6TKY2_CHLSO</name>
<dbReference type="OrthoDB" id="4850at2759"/>
<gene>
    <name evidence="2" type="ORF">C2E21_6302</name>
</gene>
<evidence type="ECO:0000256" key="1">
    <source>
        <dbReference type="SAM" id="MobiDB-lite"/>
    </source>
</evidence>
<dbReference type="PANTHER" id="PTHR37948">
    <property type="entry name" value="ZGC:113208"/>
    <property type="match status" value="1"/>
</dbReference>
<dbReference type="AlphaFoldDB" id="A0A2P6TKY2"/>
<sequence>MTEVLARAPAAVERGPLPDYDPPAETPAAARIQPAFDTSEGQRDSQGRLVFGDHPEFRPNLTPKQVIRAGSFGGIYFNPVGGKPGILGKRVEVSHEEFPADWFAGLPKKQYAARIYTFSTNKYGVKAGQDQAFWEDKGWIDKQDPRGWFQWYCRFYQGRRSADDARQISRWKGVVGDKGRWVRALCNKIVATNKRWNDASVSPVIRQTLLHWAFELTEDEFDRMRRQL</sequence>
<comment type="caution">
    <text evidence="2">The sequence shown here is derived from an EMBL/GenBank/DDBJ whole genome shotgun (WGS) entry which is preliminary data.</text>
</comment>
<reference evidence="2 3" key="1">
    <citation type="journal article" date="2018" name="Plant J.">
        <title>Genome sequences of Chlorella sorokiniana UTEX 1602 and Micractinium conductrix SAG 241.80: implications to maltose excretion by a green alga.</title>
        <authorList>
            <person name="Arriola M.B."/>
            <person name="Velmurugan N."/>
            <person name="Zhang Y."/>
            <person name="Plunkett M.H."/>
            <person name="Hondzo H."/>
            <person name="Barney B.M."/>
        </authorList>
    </citation>
    <scope>NUCLEOTIDE SEQUENCE [LARGE SCALE GENOMIC DNA]</scope>
    <source>
        <strain evidence="3">UTEX 1602</strain>
    </source>
</reference>
<accession>A0A2P6TKY2</accession>
<evidence type="ECO:0000313" key="2">
    <source>
        <dbReference type="EMBL" id="PRW44939.1"/>
    </source>
</evidence>
<feature type="region of interest" description="Disordered" evidence="1">
    <location>
        <begin position="36"/>
        <end position="55"/>
    </location>
</feature>
<protein>
    <submittedName>
        <fullName evidence="2">Cysteine histidine-rich domain</fullName>
    </submittedName>
</protein>
<dbReference type="EMBL" id="LHPG02000012">
    <property type="protein sequence ID" value="PRW44939.1"/>
    <property type="molecule type" value="Genomic_DNA"/>
</dbReference>
<evidence type="ECO:0000313" key="3">
    <source>
        <dbReference type="Proteomes" id="UP000239899"/>
    </source>
</evidence>
<dbReference type="PANTHER" id="PTHR37948:SF1">
    <property type="entry name" value="BLL5189 PROTEIN"/>
    <property type="match status" value="1"/>
</dbReference>
<dbReference type="STRING" id="3076.A0A2P6TKY2"/>
<keyword evidence="3" id="KW-1185">Reference proteome</keyword>
<feature type="region of interest" description="Disordered" evidence="1">
    <location>
        <begin position="1"/>
        <end position="26"/>
    </location>
</feature>
<dbReference type="Proteomes" id="UP000239899">
    <property type="component" value="Unassembled WGS sequence"/>
</dbReference>
<organism evidence="2 3">
    <name type="scientific">Chlorella sorokiniana</name>
    <name type="common">Freshwater green alga</name>
    <dbReference type="NCBI Taxonomy" id="3076"/>
    <lineage>
        <taxon>Eukaryota</taxon>
        <taxon>Viridiplantae</taxon>
        <taxon>Chlorophyta</taxon>
        <taxon>core chlorophytes</taxon>
        <taxon>Trebouxiophyceae</taxon>
        <taxon>Chlorellales</taxon>
        <taxon>Chlorellaceae</taxon>
        <taxon>Chlorella clade</taxon>
        <taxon>Chlorella</taxon>
    </lineage>
</organism>